<reference evidence="5" key="2">
    <citation type="submission" date="2016-06" db="EMBL/GenBank/DDBJ databases">
        <title>NZP2037 Pacbio-Illumina hybrid assembly.</title>
        <authorList>
            <person name="Ramsay J.P."/>
        </authorList>
    </citation>
    <scope>NUCLEOTIDE SEQUENCE [LARGE SCALE GENOMIC DNA]</scope>
    <source>
        <strain evidence="5">R7ANS::ICEMlSym2042</strain>
    </source>
</reference>
<protein>
    <recommendedName>
        <fullName evidence="1">Resolvase/invertase-type recombinase catalytic domain-containing protein</fullName>
    </recommendedName>
</protein>
<dbReference type="EMBL" id="LYTK01000025">
    <property type="protein sequence ID" value="OBQ57719.1"/>
    <property type="molecule type" value="Genomic_DNA"/>
</dbReference>
<dbReference type="Proteomes" id="UP000093748">
    <property type="component" value="Unassembled WGS sequence"/>
</dbReference>
<dbReference type="PROSITE" id="PS51736">
    <property type="entry name" value="RECOMBINASES_3"/>
    <property type="match status" value="1"/>
</dbReference>
<dbReference type="SMART" id="SM00857">
    <property type="entry name" value="Resolvase"/>
    <property type="match status" value="1"/>
</dbReference>
<dbReference type="Gene3D" id="3.40.50.1390">
    <property type="entry name" value="Resolvase, N-terminal catalytic domain"/>
    <property type="match status" value="1"/>
</dbReference>
<name>A0A1A5HML1_RHILI</name>
<dbReference type="PANTHER" id="PTHR30461">
    <property type="entry name" value="DNA-INVERTASE FROM LAMBDOID PROPHAGE"/>
    <property type="match status" value="1"/>
</dbReference>
<dbReference type="InterPro" id="IPR036162">
    <property type="entry name" value="Resolvase-like_N_sf"/>
</dbReference>
<comment type="caution">
    <text evidence="2">The sequence shown here is derived from an EMBL/GenBank/DDBJ whole genome shotgun (WGS) entry which is preliminary data.</text>
</comment>
<evidence type="ECO:0000313" key="3">
    <source>
        <dbReference type="EMBL" id="OBQ57719.1"/>
    </source>
</evidence>
<gene>
    <name evidence="3" type="ORF">A8145_27105</name>
    <name evidence="2" type="ORF">BAE39_26805</name>
</gene>
<dbReference type="InterPro" id="IPR050639">
    <property type="entry name" value="SSR_resolvase"/>
</dbReference>
<dbReference type="Pfam" id="PF00239">
    <property type="entry name" value="Resolvase"/>
    <property type="match status" value="1"/>
</dbReference>
<reference evidence="2" key="3">
    <citation type="submission" date="2016-06" db="EMBL/GenBank/DDBJ databases">
        <authorList>
            <person name="Kjaerup R.B."/>
            <person name="Dalgaard T.S."/>
            <person name="Juul-Madsen H.R."/>
        </authorList>
    </citation>
    <scope>NUCLEOTIDE SEQUENCE</scope>
    <source>
        <strain evidence="2">R7ANS::ICEMlSym2042</strain>
    </source>
</reference>
<organism evidence="2 5">
    <name type="scientific">Rhizobium loti</name>
    <name type="common">Mesorhizobium loti</name>
    <dbReference type="NCBI Taxonomy" id="381"/>
    <lineage>
        <taxon>Bacteria</taxon>
        <taxon>Pseudomonadati</taxon>
        <taxon>Pseudomonadota</taxon>
        <taxon>Alphaproteobacteria</taxon>
        <taxon>Hyphomicrobiales</taxon>
        <taxon>Phyllobacteriaceae</taxon>
        <taxon>Mesorhizobium</taxon>
    </lineage>
</organism>
<accession>A0A1A5HML1</accession>
<dbReference type="GO" id="GO:0000150">
    <property type="term" value="F:DNA strand exchange activity"/>
    <property type="evidence" value="ECO:0007669"/>
    <property type="project" value="InterPro"/>
</dbReference>
<dbReference type="Proteomes" id="UP000093737">
    <property type="component" value="Unassembled WGS sequence"/>
</dbReference>
<proteinExistence type="predicted"/>
<dbReference type="GO" id="GO:0003677">
    <property type="term" value="F:DNA binding"/>
    <property type="evidence" value="ECO:0007669"/>
    <property type="project" value="InterPro"/>
</dbReference>
<dbReference type="SUPFAM" id="SSF53041">
    <property type="entry name" value="Resolvase-like"/>
    <property type="match status" value="1"/>
</dbReference>
<sequence length="129" mass="14217">MPDLKVTADHLRRDAYLYIRQSTLRQVAENGESTQRQYGLRDRAIAAGWPAERVHVIDCDLGKSGSSAVARDGFQELVSEVALAKAGVVMGLEVSRLARNSADWHRLLELCALTSTLILDEDGVYDLSC</sequence>
<dbReference type="InterPro" id="IPR006119">
    <property type="entry name" value="Resolv_N"/>
</dbReference>
<reference evidence="3 4" key="1">
    <citation type="submission" date="2016-05" db="EMBL/GenBank/DDBJ databases">
        <authorList>
            <person name="Ramsay J.P."/>
        </authorList>
    </citation>
    <scope>NUCLEOTIDE SEQUENCE [LARGE SCALE GENOMIC DNA]</scope>
    <source>
        <strain evidence="3 4">NZP2042</strain>
    </source>
</reference>
<evidence type="ECO:0000259" key="1">
    <source>
        <dbReference type="PROSITE" id="PS51736"/>
    </source>
</evidence>
<dbReference type="PANTHER" id="PTHR30461:SF23">
    <property type="entry name" value="DNA RECOMBINASE-RELATED"/>
    <property type="match status" value="1"/>
</dbReference>
<feature type="domain" description="Resolvase/invertase-type recombinase catalytic" evidence="1">
    <location>
        <begin position="14"/>
        <end position="129"/>
    </location>
</feature>
<evidence type="ECO:0000313" key="5">
    <source>
        <dbReference type="Proteomes" id="UP000093748"/>
    </source>
</evidence>
<dbReference type="CDD" id="cd00338">
    <property type="entry name" value="Ser_Recombinase"/>
    <property type="match status" value="1"/>
</dbReference>
<evidence type="ECO:0000313" key="4">
    <source>
        <dbReference type="Proteomes" id="UP000093737"/>
    </source>
</evidence>
<evidence type="ECO:0000313" key="2">
    <source>
        <dbReference type="EMBL" id="OBP68173.1"/>
    </source>
</evidence>
<dbReference type="EMBL" id="LZTJ01000036">
    <property type="protein sequence ID" value="OBP68173.1"/>
    <property type="molecule type" value="Genomic_DNA"/>
</dbReference>
<dbReference type="AlphaFoldDB" id="A0A1A5HML1"/>